<proteinExistence type="predicted"/>
<gene>
    <name evidence="2" type="ORF">INT48_000077</name>
</gene>
<reference evidence="2" key="1">
    <citation type="submission" date="2021-01" db="EMBL/GenBank/DDBJ databases">
        <title>Metabolic potential, ecology and presence of endohyphal bacteria is reflected in genomic diversity of Mucoromycotina.</title>
        <authorList>
            <person name="Muszewska A."/>
            <person name="Okrasinska A."/>
            <person name="Steczkiewicz K."/>
            <person name="Drgas O."/>
            <person name="Orlowska M."/>
            <person name="Perlinska-Lenart U."/>
            <person name="Aleksandrzak-Piekarczyk T."/>
            <person name="Szatraj K."/>
            <person name="Zielenkiewicz U."/>
            <person name="Pilsyk S."/>
            <person name="Malc E."/>
            <person name="Mieczkowski P."/>
            <person name="Kruszewska J.S."/>
            <person name="Biernat P."/>
            <person name="Pawlowska J."/>
        </authorList>
    </citation>
    <scope>NUCLEOTIDE SEQUENCE</scope>
    <source>
        <strain evidence="2">WA0000018081</strain>
    </source>
</reference>
<protein>
    <submittedName>
        <fullName evidence="2">Uncharacterized protein</fullName>
    </submittedName>
</protein>
<organism evidence="2 3">
    <name type="scientific">Thamnidium elegans</name>
    <dbReference type="NCBI Taxonomy" id="101142"/>
    <lineage>
        <taxon>Eukaryota</taxon>
        <taxon>Fungi</taxon>
        <taxon>Fungi incertae sedis</taxon>
        <taxon>Mucoromycota</taxon>
        <taxon>Mucoromycotina</taxon>
        <taxon>Mucoromycetes</taxon>
        <taxon>Mucorales</taxon>
        <taxon>Mucorineae</taxon>
        <taxon>Mucoraceae</taxon>
        <taxon>Thamnidium</taxon>
    </lineage>
</organism>
<dbReference type="EMBL" id="JAEPRE010000472">
    <property type="protein sequence ID" value="KAG2228440.1"/>
    <property type="molecule type" value="Genomic_DNA"/>
</dbReference>
<evidence type="ECO:0000313" key="3">
    <source>
        <dbReference type="Proteomes" id="UP000613177"/>
    </source>
</evidence>
<feature type="region of interest" description="Disordered" evidence="1">
    <location>
        <begin position="55"/>
        <end position="93"/>
    </location>
</feature>
<accession>A0A8H7VPP2</accession>
<dbReference type="AlphaFoldDB" id="A0A8H7VPP2"/>
<keyword evidence="3" id="KW-1185">Reference proteome</keyword>
<evidence type="ECO:0000313" key="2">
    <source>
        <dbReference type="EMBL" id="KAG2228440.1"/>
    </source>
</evidence>
<comment type="caution">
    <text evidence="2">The sequence shown here is derived from an EMBL/GenBank/DDBJ whole genome shotgun (WGS) entry which is preliminary data.</text>
</comment>
<sequence>MNNNMDFEYLSFNEQDNSDELTAEVTVSLMSMMRAKYEYGPAAMEIDVDLTEEFSHEETDLTVKQSSETSDEKENVSSEHATKDKIEEVVSTV</sequence>
<name>A0A8H7VPP2_9FUNG</name>
<evidence type="ECO:0000256" key="1">
    <source>
        <dbReference type="SAM" id="MobiDB-lite"/>
    </source>
</evidence>
<feature type="compositionally biased region" description="Basic and acidic residues" evidence="1">
    <location>
        <begin position="70"/>
        <end position="93"/>
    </location>
</feature>
<dbReference type="Proteomes" id="UP000613177">
    <property type="component" value="Unassembled WGS sequence"/>
</dbReference>